<evidence type="ECO:0000259" key="1">
    <source>
        <dbReference type="Pfam" id="PF01610"/>
    </source>
</evidence>
<dbReference type="PANTHER" id="PTHR33498:SF1">
    <property type="entry name" value="TRANSPOSASE FOR INSERTION SEQUENCE ELEMENT IS1557"/>
    <property type="match status" value="1"/>
</dbReference>
<dbReference type="Pfam" id="PF13542">
    <property type="entry name" value="HTH_Tnp_ISL3"/>
    <property type="match status" value="1"/>
</dbReference>
<dbReference type="AlphaFoldDB" id="A0A1Z5I9B9"/>
<evidence type="ECO:0000313" key="5">
    <source>
        <dbReference type="Proteomes" id="UP000198374"/>
    </source>
</evidence>
<organism evidence="4 5">
    <name type="scientific">Secundilactobacillus mixtipabuli</name>
    <dbReference type="NCBI Taxonomy" id="1435342"/>
    <lineage>
        <taxon>Bacteria</taxon>
        <taxon>Bacillati</taxon>
        <taxon>Bacillota</taxon>
        <taxon>Bacilli</taxon>
        <taxon>Lactobacillales</taxon>
        <taxon>Lactobacillaceae</taxon>
        <taxon>Secundilactobacillus</taxon>
    </lineage>
</organism>
<evidence type="ECO:0000259" key="3">
    <source>
        <dbReference type="Pfam" id="PF14690"/>
    </source>
</evidence>
<feature type="domain" description="Transposase IS204/IS1001/IS1096/IS1165 helix-turn-helix" evidence="2">
    <location>
        <begin position="111"/>
        <end position="151"/>
    </location>
</feature>
<reference evidence="4 5" key="1">
    <citation type="submission" date="2015-11" db="EMBL/GenBank/DDBJ databases">
        <title>Draft genome sequences of new species of the genus Lactobacillus isolated from orchardgrass silage.</title>
        <authorList>
            <person name="Tohno M."/>
            <person name="Tanizawa Y."/>
            <person name="Arita M."/>
        </authorList>
    </citation>
    <scope>NUCLEOTIDE SEQUENCE [LARGE SCALE GENOMIC DNA]</scope>
    <source>
        <strain evidence="4 5">IWT30</strain>
    </source>
</reference>
<dbReference type="Pfam" id="PF01610">
    <property type="entry name" value="DDE_Tnp_ISL3"/>
    <property type="match status" value="1"/>
</dbReference>
<dbReference type="NCBIfam" id="NF033550">
    <property type="entry name" value="transpos_ISL3"/>
    <property type="match status" value="1"/>
</dbReference>
<dbReference type="InterPro" id="IPR032877">
    <property type="entry name" value="Transposase_HTH"/>
</dbReference>
<dbReference type="EMBL" id="BCMF01000002">
    <property type="protein sequence ID" value="GAW98372.1"/>
    <property type="molecule type" value="Genomic_DNA"/>
</dbReference>
<feature type="domain" description="Transposase IS204/IS1001/IS1096/IS1165 zinc-finger" evidence="3">
    <location>
        <begin position="51"/>
        <end position="94"/>
    </location>
</feature>
<comment type="caution">
    <text evidence="4">The sequence shown here is derived from an EMBL/GenBank/DDBJ whole genome shotgun (WGS) entry which is preliminary data.</text>
</comment>
<name>A0A1Z5I9B9_9LACO</name>
<dbReference type="OrthoDB" id="6197054at2"/>
<keyword evidence="5" id="KW-1185">Reference proteome</keyword>
<protein>
    <submittedName>
        <fullName evidence="4">Transposase</fullName>
    </submittedName>
</protein>
<dbReference type="InterPro" id="IPR047951">
    <property type="entry name" value="Transpos_ISL3"/>
</dbReference>
<dbReference type="InterPro" id="IPR002560">
    <property type="entry name" value="Transposase_DDE"/>
</dbReference>
<proteinExistence type="predicted"/>
<dbReference type="PANTHER" id="PTHR33498">
    <property type="entry name" value="TRANSPOSASE FOR INSERTION SEQUENCE ELEMENT IS1557"/>
    <property type="match status" value="1"/>
</dbReference>
<feature type="domain" description="Transposase IS204/IS1001/IS1096/IS1165 DDE" evidence="1">
    <location>
        <begin position="164"/>
        <end position="412"/>
    </location>
</feature>
<dbReference type="Pfam" id="PF14690">
    <property type="entry name" value="Zn_ribbon_ISL3"/>
    <property type="match status" value="1"/>
</dbReference>
<accession>A0A1Z5I9B9</accession>
<dbReference type="Proteomes" id="UP000198374">
    <property type="component" value="Unassembled WGS sequence"/>
</dbReference>
<dbReference type="InterPro" id="IPR029261">
    <property type="entry name" value="Transposase_Znf"/>
</dbReference>
<sequence length="417" mass="47966">MSLSNDSILKLFKITDPNIQITQIYEERSVVKQLTRITEVIEAELTYPLSHCPNCGYPTLIKNGTHQVNARLAPVNGGKYVLKLHKQRYLCKTCGTTCGATSSNLFFNHTLTPAVHQAVMELAKDSLTATEIAKLLGISDASVSRIINEHAQRPYRLKELPTQLCFDEFRSANHHMSFICCAALAHHLVTTLPGRLTTQIMDYFINRYSLTERQRVQSVVVDLNAQYCHFIKRIFPNAEIVIDRFHIIQLAGRALDQARIQAFQTIPDHRSRLYRILKSHWRLFHQNQDTINDVKSVYLRGINEYMTQQNAIDLILSAFPRFAAVYAIYQTILTAIKQRNVGQLATLIDHYQRNRTNMDTVMNTFRKNRQAILNACQCKNSNGPLEGINRKIKTLKRNCYGFRNLNNFFNRISLIHK</sequence>
<evidence type="ECO:0000313" key="4">
    <source>
        <dbReference type="EMBL" id="GAW98372.1"/>
    </source>
</evidence>
<evidence type="ECO:0000259" key="2">
    <source>
        <dbReference type="Pfam" id="PF13542"/>
    </source>
</evidence>
<gene>
    <name evidence="4" type="ORF">IWT30_00317</name>
</gene>